<sequence length="69" mass="8243">MDFNLPDWTTEERKKANTAYLLGFYGLWKTLRYEWMVRPTGFEPVTYGLEGQKPLISLYFLQFHLVSSF</sequence>
<evidence type="ECO:0000313" key="1">
    <source>
        <dbReference type="EMBL" id="CBJ80447.1"/>
    </source>
</evidence>
<dbReference type="EMBL" id="FN667741">
    <property type="protein sequence ID" value="CBJ80447.1"/>
    <property type="molecule type" value="Genomic_DNA"/>
</dbReference>
<organism evidence="1 2">
    <name type="scientific">Xenorhabdus bovienii (strain SS-2004)</name>
    <name type="common">Xenorhabdus nematophila subsp. bovienii</name>
    <dbReference type="NCBI Taxonomy" id="406818"/>
    <lineage>
        <taxon>Bacteria</taxon>
        <taxon>Pseudomonadati</taxon>
        <taxon>Pseudomonadota</taxon>
        <taxon>Gammaproteobacteria</taxon>
        <taxon>Enterobacterales</taxon>
        <taxon>Morganellaceae</taxon>
        <taxon>Xenorhabdus</taxon>
    </lineage>
</organism>
<name>D3UXS2_XENBS</name>
<evidence type="ECO:0000313" key="2">
    <source>
        <dbReference type="Proteomes" id="UP000002045"/>
    </source>
</evidence>
<proteinExistence type="predicted"/>
<accession>D3UXS2</accession>
<dbReference type="Proteomes" id="UP000002045">
    <property type="component" value="Chromosome"/>
</dbReference>
<reference evidence="1" key="1">
    <citation type="journal article" date="2011" name="PLoS ONE">
        <title>The entomopathogenic bacterial endosymbionts xenorhabdus and photorhabdus: convergent lifestyles from divergent genomes.</title>
        <authorList>
            <person name="Chaston J.M."/>
            <person name="Suen G."/>
            <person name="Tucker S.L."/>
            <person name="Andersen A.W."/>
            <person name="Bhasin A."/>
            <person name="Bode E."/>
            <person name="Bode H.B."/>
            <person name="Brachmann A.O."/>
            <person name="Cowles C.E."/>
            <person name="Cowles K.N."/>
            <person name="Darby C."/>
            <person name="de Leon L."/>
            <person name="Drace K."/>
            <person name="Du Z."/>
            <person name="Givaudan A."/>
            <person name="Herbert Tran E.E."/>
            <person name="Jewell K.A."/>
            <person name="Knack J.J."/>
            <person name="Krasomil-Osterfeld K.C."/>
            <person name="Kukor R."/>
            <person name="Lanois A."/>
            <person name="Latreille P."/>
            <person name="Leimgruber N.K."/>
            <person name="Lipke C.M."/>
            <person name="Liu R."/>
            <person name="Lu X."/>
            <person name="Martens E.C."/>
            <person name="Marri P.R."/>
            <person name="Medigue C."/>
            <person name="Menard M.L."/>
            <person name="Miller N.M."/>
            <person name="Morales-Soto N."/>
            <person name="Norton S."/>
            <person name="Ogier J.C."/>
            <person name="Orchard S.S."/>
            <person name="Park D."/>
            <person name="Park Y."/>
            <person name="Qurollo B.A."/>
            <person name="Sugar D.R."/>
            <person name="Richards G.R."/>
            <person name="Rouy Z."/>
            <person name="Slominski B."/>
            <person name="Slominski K."/>
            <person name="Snyder H."/>
            <person name="Tjaden B.C."/>
            <person name="van der Hoeven R."/>
            <person name="Welch R.D."/>
            <person name="Wheeler C."/>
            <person name="Xiang B."/>
            <person name="Barbazuk B."/>
            <person name="Gaudriault S."/>
            <person name="Goodner B."/>
            <person name="Slater S.C."/>
            <person name="Forst S."/>
            <person name="Goldman B.S."/>
            <person name="Goodrich-Blair H."/>
        </authorList>
    </citation>
    <scope>NUCLEOTIDE SEQUENCE [LARGE SCALE GENOMIC DNA]</scope>
    <source>
        <strain evidence="1">SS-2004</strain>
    </source>
</reference>
<dbReference type="STRING" id="406818.XBJ1_1314"/>
<dbReference type="HOGENOM" id="CLU_3013289_0_0_6"/>
<dbReference type="AlphaFoldDB" id="D3UXS2"/>
<protein>
    <submittedName>
        <fullName evidence="1">Uncharacterized protein</fullName>
    </submittedName>
</protein>
<dbReference type="KEGG" id="xbo:XBJ1_1314"/>
<gene>
    <name evidence="1" type="ordered locus">XBJ1_1314</name>
</gene>